<comment type="cofactor">
    <cofactor evidence="4">
        <name>FAD</name>
        <dbReference type="ChEBI" id="CHEBI:57692"/>
    </cofactor>
    <text evidence="4">Binds 1 FAD per dimer.</text>
</comment>
<name>A0A0E4C982_9FIRM</name>
<dbReference type="SUPFAM" id="SSF52402">
    <property type="entry name" value="Adenine nucleotide alpha hydrolases-like"/>
    <property type="match status" value="1"/>
</dbReference>
<evidence type="ECO:0000313" key="7">
    <source>
        <dbReference type="Proteomes" id="UP000045545"/>
    </source>
</evidence>
<dbReference type="Pfam" id="PF00766">
    <property type="entry name" value="ETF_alpha"/>
    <property type="match status" value="1"/>
</dbReference>
<keyword evidence="2" id="KW-0813">Transport</keyword>
<dbReference type="GO" id="GO:0009055">
    <property type="term" value="F:electron transfer activity"/>
    <property type="evidence" value="ECO:0007669"/>
    <property type="project" value="InterPro"/>
</dbReference>
<dbReference type="FunFam" id="3.40.50.1220:FF:000004">
    <property type="entry name" value="Electron transfer flavoprotein"/>
    <property type="match status" value="1"/>
</dbReference>
<dbReference type="STRING" id="690567.2075"/>
<dbReference type="OrthoDB" id="9770286at2"/>
<evidence type="ECO:0000256" key="2">
    <source>
        <dbReference type="ARBA" id="ARBA00022448"/>
    </source>
</evidence>
<dbReference type="Proteomes" id="UP000045545">
    <property type="component" value="Unassembled WGS sequence"/>
</dbReference>
<accession>A0A0E4C982</accession>
<dbReference type="AlphaFoldDB" id="A0A0E4C982"/>
<comment type="similarity">
    <text evidence="1">Belongs to the ETF alpha-subunit/FixB family.</text>
</comment>
<dbReference type="GO" id="GO:0033539">
    <property type="term" value="P:fatty acid beta-oxidation using acyl-CoA dehydrogenase"/>
    <property type="evidence" value="ECO:0007669"/>
    <property type="project" value="TreeGrafter"/>
</dbReference>
<dbReference type="PIRSF" id="PIRSF000089">
    <property type="entry name" value="Electra_flavoP_a"/>
    <property type="match status" value="1"/>
</dbReference>
<dbReference type="InterPro" id="IPR001308">
    <property type="entry name" value="ETF_a/FixB"/>
</dbReference>
<feature type="domain" description="Electron transfer flavoprotein alpha/beta-subunit N-terminal" evidence="5">
    <location>
        <begin position="2"/>
        <end position="171"/>
    </location>
</feature>
<gene>
    <name evidence="6" type="ORF">2075</name>
</gene>
<feature type="binding site" evidence="4">
    <location>
        <begin position="216"/>
        <end position="217"/>
    </location>
    <ligand>
        <name>FAD</name>
        <dbReference type="ChEBI" id="CHEBI:57692"/>
    </ligand>
</feature>
<dbReference type="SUPFAM" id="SSF52467">
    <property type="entry name" value="DHS-like NAD/FAD-binding domain"/>
    <property type="match status" value="1"/>
</dbReference>
<dbReference type="Gene3D" id="3.40.50.620">
    <property type="entry name" value="HUPs"/>
    <property type="match status" value="1"/>
</dbReference>
<dbReference type="RefSeq" id="WP_046498528.1">
    <property type="nucleotide sequence ID" value="NZ_CGIH01000032.1"/>
</dbReference>
<sequence>MSGIYVYSDRLEIAAELIGFAKSGGQAAYALCFSQAEADQLASRGADKVIYLKGDSPLPENYGKALADYLKEQDAELLVVGATARGRDMAARVAGYLDCGMVSDVAALDYSNGQLNTERIIYGGAVVQSETISGFCVVTVAGGKFSPVSGQAEIKTVAVQADPRVTLVETAPITKEGVDLKQAASVVCVGLGLEKEADLKMARDLADVLNAELGCTRGISEERHWLPVEQYIGISGAVIKPQLYISMGVSGQIQHIFGVRDAQFIVAIDSNEKAPIFKFADYGIVGDMYEIIPLLTETLKA</sequence>
<dbReference type="SMART" id="SM00893">
    <property type="entry name" value="ETF"/>
    <property type="match status" value="1"/>
</dbReference>
<dbReference type="InterPro" id="IPR029035">
    <property type="entry name" value="DHS-like_NAD/FAD-binding_dom"/>
</dbReference>
<dbReference type="EMBL" id="CGIH01000032">
    <property type="protein sequence ID" value="CFX86828.1"/>
    <property type="molecule type" value="Genomic_DNA"/>
</dbReference>
<evidence type="ECO:0000313" key="6">
    <source>
        <dbReference type="EMBL" id="CFX86828.1"/>
    </source>
</evidence>
<dbReference type="Pfam" id="PF01012">
    <property type="entry name" value="ETF"/>
    <property type="match status" value="1"/>
</dbReference>
<evidence type="ECO:0000259" key="5">
    <source>
        <dbReference type="SMART" id="SM00893"/>
    </source>
</evidence>
<proteinExistence type="inferred from homology"/>
<keyword evidence="7" id="KW-1185">Reference proteome</keyword>
<feature type="binding site" evidence="4">
    <location>
        <begin position="248"/>
        <end position="255"/>
    </location>
    <ligand>
        <name>FAD</name>
        <dbReference type="ChEBI" id="CHEBI:57692"/>
    </ligand>
</feature>
<dbReference type="PANTHER" id="PTHR43153:SF1">
    <property type="entry name" value="ELECTRON TRANSFER FLAVOPROTEIN SUBUNIT ALPHA, MITOCHONDRIAL"/>
    <property type="match status" value="1"/>
</dbReference>
<evidence type="ECO:0000256" key="4">
    <source>
        <dbReference type="PIRSR" id="PIRSR000089-1"/>
    </source>
</evidence>
<organism evidence="6 7">
    <name type="scientific">Syntrophomonas zehnderi OL-4</name>
    <dbReference type="NCBI Taxonomy" id="690567"/>
    <lineage>
        <taxon>Bacteria</taxon>
        <taxon>Bacillati</taxon>
        <taxon>Bacillota</taxon>
        <taxon>Clostridia</taxon>
        <taxon>Eubacteriales</taxon>
        <taxon>Syntrophomonadaceae</taxon>
        <taxon>Syntrophomonas</taxon>
    </lineage>
</organism>
<evidence type="ECO:0000256" key="3">
    <source>
        <dbReference type="ARBA" id="ARBA00022630"/>
    </source>
</evidence>
<reference evidence="6 7" key="1">
    <citation type="submission" date="2015-03" db="EMBL/GenBank/DDBJ databases">
        <authorList>
            <person name="Murphy D."/>
        </authorList>
    </citation>
    <scope>NUCLEOTIDE SEQUENCE [LARGE SCALE GENOMIC DNA]</scope>
    <source>
        <strain evidence="6 7">OL-4</strain>
    </source>
</reference>
<dbReference type="PANTHER" id="PTHR43153">
    <property type="entry name" value="ELECTRON TRANSFER FLAVOPROTEIN ALPHA"/>
    <property type="match status" value="1"/>
</dbReference>
<keyword evidence="4" id="KW-0274">FAD</keyword>
<protein>
    <submittedName>
        <fullName evidence="6">Electron transfer flavoprotein, alpha subunit</fullName>
    </submittedName>
</protein>
<dbReference type="InterPro" id="IPR014730">
    <property type="entry name" value="ETF_a/b_N"/>
</dbReference>
<keyword evidence="3" id="KW-0285">Flavoprotein</keyword>
<dbReference type="GO" id="GO:0050660">
    <property type="term" value="F:flavin adenine dinucleotide binding"/>
    <property type="evidence" value="ECO:0007669"/>
    <property type="project" value="InterPro"/>
</dbReference>
<evidence type="ECO:0000256" key="1">
    <source>
        <dbReference type="ARBA" id="ARBA00005817"/>
    </source>
</evidence>
<dbReference type="InterPro" id="IPR014731">
    <property type="entry name" value="ETF_asu_C"/>
</dbReference>
<dbReference type="Gene3D" id="3.40.50.1220">
    <property type="entry name" value="TPP-binding domain"/>
    <property type="match status" value="1"/>
</dbReference>
<dbReference type="InterPro" id="IPR014729">
    <property type="entry name" value="Rossmann-like_a/b/a_fold"/>
</dbReference>